<dbReference type="InterPro" id="IPR017853">
    <property type="entry name" value="GH"/>
</dbReference>
<dbReference type="PROSITE" id="PS51904">
    <property type="entry name" value="GLYCOSYL_HYDROL_F25_2"/>
    <property type="match status" value="1"/>
</dbReference>
<keyword evidence="4" id="KW-0812">Transmembrane</keyword>
<proteinExistence type="inferred from homology"/>
<keyword evidence="4" id="KW-1133">Transmembrane helix</keyword>
<dbReference type="CDD" id="cd06413">
    <property type="entry name" value="GH25_muramidase_1"/>
    <property type="match status" value="1"/>
</dbReference>
<keyword evidence="3" id="KW-0326">Glycosidase</keyword>
<dbReference type="PANTHER" id="PTHR34135">
    <property type="entry name" value="LYSOZYME"/>
    <property type="match status" value="1"/>
</dbReference>
<dbReference type="SMART" id="SM00641">
    <property type="entry name" value="Glyco_25"/>
    <property type="match status" value="1"/>
</dbReference>
<protein>
    <recommendedName>
        <fullName evidence="6">Lysozyme</fullName>
    </recommendedName>
</protein>
<dbReference type="GO" id="GO:0016052">
    <property type="term" value="P:carbohydrate catabolic process"/>
    <property type="evidence" value="ECO:0007669"/>
    <property type="project" value="TreeGrafter"/>
</dbReference>
<dbReference type="SUPFAM" id="SSF51445">
    <property type="entry name" value="(Trans)glycosidases"/>
    <property type="match status" value="1"/>
</dbReference>
<gene>
    <name evidence="5" type="ORF">KL86DYS1_31001</name>
</gene>
<reference evidence="5" key="1">
    <citation type="submission" date="2016-04" db="EMBL/GenBank/DDBJ databases">
        <authorList>
            <person name="Evans L.H."/>
            <person name="Alamgir A."/>
            <person name="Owens N."/>
            <person name="Weber N.D."/>
            <person name="Virtaneva K."/>
            <person name="Barbian K."/>
            <person name="Babar A."/>
            <person name="Rosenke K."/>
        </authorList>
    </citation>
    <scope>NUCLEOTIDE SEQUENCE</scope>
    <source>
        <strain evidence="5">86-1</strain>
    </source>
</reference>
<sequence length="249" mass="29248">MKVKVALYSLIVLAMIVFICAGVYVAFMNGYIRLNYPSFKDYPVQGIDVSHHQQEIDWARLDKEKVQFAFIKATEGGNHKDSMFQLNWREARQNKILSGAYHFFTFCKDGEEQARNYIHYVPRDSIDLPPIIDLEYGGNCSPANRKEDLIAEIANYFEIIEDHYQRKVIIYTTNEFYKNYLQHQFPDNPIWIRDIIAKPNLPDGRDWLFWQFSNRGRIDGIDTPVDLNAFNGSREEFEKLLNKKTVESE</sequence>
<keyword evidence="4" id="KW-0472">Membrane</keyword>
<dbReference type="AlphaFoldDB" id="A0A212K000"/>
<evidence type="ECO:0008006" key="6">
    <source>
        <dbReference type="Google" id="ProtNLM"/>
    </source>
</evidence>
<evidence type="ECO:0000256" key="4">
    <source>
        <dbReference type="SAM" id="Phobius"/>
    </source>
</evidence>
<dbReference type="InterPro" id="IPR018077">
    <property type="entry name" value="Glyco_hydro_fam25_subgr"/>
</dbReference>
<accession>A0A212K000</accession>
<dbReference type="Pfam" id="PF01183">
    <property type="entry name" value="Glyco_hydro_25"/>
    <property type="match status" value="1"/>
</dbReference>
<organism evidence="5">
    <name type="scientific">uncultured Dysgonomonas sp</name>
    <dbReference type="NCBI Taxonomy" id="206096"/>
    <lineage>
        <taxon>Bacteria</taxon>
        <taxon>Pseudomonadati</taxon>
        <taxon>Bacteroidota</taxon>
        <taxon>Bacteroidia</taxon>
        <taxon>Bacteroidales</taxon>
        <taxon>Dysgonomonadaceae</taxon>
        <taxon>Dysgonomonas</taxon>
        <taxon>environmental samples</taxon>
    </lineage>
</organism>
<comment type="similarity">
    <text evidence="1">Belongs to the glycosyl hydrolase 25 family.</text>
</comment>
<evidence type="ECO:0000256" key="1">
    <source>
        <dbReference type="ARBA" id="ARBA00010646"/>
    </source>
</evidence>
<dbReference type="PANTHER" id="PTHR34135:SF2">
    <property type="entry name" value="LYSOZYME"/>
    <property type="match status" value="1"/>
</dbReference>
<dbReference type="RefSeq" id="WP_296943227.1">
    <property type="nucleotide sequence ID" value="NZ_LT599032.1"/>
</dbReference>
<dbReference type="GO" id="GO:0016998">
    <property type="term" value="P:cell wall macromolecule catabolic process"/>
    <property type="evidence" value="ECO:0007669"/>
    <property type="project" value="InterPro"/>
</dbReference>
<keyword evidence="2" id="KW-0378">Hydrolase</keyword>
<dbReference type="GO" id="GO:0009253">
    <property type="term" value="P:peptidoglycan catabolic process"/>
    <property type="evidence" value="ECO:0007669"/>
    <property type="project" value="InterPro"/>
</dbReference>
<dbReference type="InterPro" id="IPR002053">
    <property type="entry name" value="Glyco_hydro_25"/>
</dbReference>
<dbReference type="EMBL" id="FLUM01000003">
    <property type="protein sequence ID" value="SBW05039.1"/>
    <property type="molecule type" value="Genomic_DNA"/>
</dbReference>
<evidence type="ECO:0000256" key="2">
    <source>
        <dbReference type="ARBA" id="ARBA00022801"/>
    </source>
</evidence>
<evidence type="ECO:0000256" key="3">
    <source>
        <dbReference type="ARBA" id="ARBA00023295"/>
    </source>
</evidence>
<feature type="transmembrane region" description="Helical" evidence="4">
    <location>
        <begin position="6"/>
        <end position="27"/>
    </location>
</feature>
<dbReference type="GO" id="GO:0003796">
    <property type="term" value="F:lysozyme activity"/>
    <property type="evidence" value="ECO:0007669"/>
    <property type="project" value="InterPro"/>
</dbReference>
<name>A0A212K000_9BACT</name>
<evidence type="ECO:0000313" key="5">
    <source>
        <dbReference type="EMBL" id="SBW05039.1"/>
    </source>
</evidence>
<dbReference type="Gene3D" id="3.20.20.80">
    <property type="entry name" value="Glycosidases"/>
    <property type="match status" value="1"/>
</dbReference>